<dbReference type="AlphaFoldDB" id="A0AAW8DTY1"/>
<evidence type="ECO:0000259" key="2">
    <source>
        <dbReference type="PROSITE" id="PS50989"/>
    </source>
</evidence>
<dbReference type="Pfam" id="PF01039">
    <property type="entry name" value="Carboxyl_trans"/>
    <property type="match status" value="1"/>
</dbReference>
<dbReference type="InterPro" id="IPR011762">
    <property type="entry name" value="COA_CT_N"/>
</dbReference>
<organism evidence="3 4">
    <name type="scientific">Variovorax boronicumulans</name>
    <dbReference type="NCBI Taxonomy" id="436515"/>
    <lineage>
        <taxon>Bacteria</taxon>
        <taxon>Pseudomonadati</taxon>
        <taxon>Pseudomonadota</taxon>
        <taxon>Betaproteobacteria</taxon>
        <taxon>Burkholderiales</taxon>
        <taxon>Comamonadaceae</taxon>
        <taxon>Variovorax</taxon>
    </lineage>
</organism>
<dbReference type="InterPro" id="IPR011763">
    <property type="entry name" value="COA_CT_C"/>
</dbReference>
<dbReference type="InterPro" id="IPR029045">
    <property type="entry name" value="ClpP/crotonase-like_dom_sf"/>
</dbReference>
<dbReference type="EC" id="6.4.1.5" evidence="3"/>
<dbReference type="InterPro" id="IPR034733">
    <property type="entry name" value="AcCoA_carboxyl_beta"/>
</dbReference>
<dbReference type="SUPFAM" id="SSF52096">
    <property type="entry name" value="ClpP/crotonase"/>
    <property type="match status" value="2"/>
</dbReference>
<keyword evidence="3" id="KW-0436">Ligase</keyword>
<dbReference type="PANTHER" id="PTHR22855:SF46">
    <property type="entry name" value="METHYLCROTONOYL-COA CARBOXYLASE"/>
    <property type="match status" value="1"/>
</dbReference>
<dbReference type="PROSITE" id="PS50989">
    <property type="entry name" value="COA_CT_CTER"/>
    <property type="match status" value="1"/>
</dbReference>
<dbReference type="Proteomes" id="UP001244295">
    <property type="component" value="Unassembled WGS sequence"/>
</dbReference>
<evidence type="ECO:0000313" key="4">
    <source>
        <dbReference type="Proteomes" id="UP001244295"/>
    </source>
</evidence>
<evidence type="ECO:0000259" key="1">
    <source>
        <dbReference type="PROSITE" id="PS50980"/>
    </source>
</evidence>
<proteinExistence type="predicted"/>
<comment type="caution">
    <text evidence="3">The sequence shown here is derived from an EMBL/GenBank/DDBJ whole genome shotgun (WGS) entry which is preliminary data.</text>
</comment>
<dbReference type="FunFam" id="3.90.226.10:FF:000021">
    <property type="entry name" value="Acetyl-CoA carboxylase carboxyltransferase subunit"/>
    <property type="match status" value="1"/>
</dbReference>
<feature type="domain" description="CoA carboxyltransferase C-terminal" evidence="2">
    <location>
        <begin position="296"/>
        <end position="542"/>
    </location>
</feature>
<sequence length="553" mass="59331">MWRRTGDTIDEEQMATLASNLAPASPAYTRNKAHMLDLVQQVRALEQRAVLRSARSAANFHERGKLLPRERLAHLLDPGRPFLELMTLAGYCGIEDRDPASSIPGSALIVGIGHISGVRCMVAVNDAGISAGAMQSLTGQKLIRAQEIALAHKLPFVQLVESAGGNLKKYRVERFIVGGGMFYNLARLSAAGLPVISLIHGSSAAGGAYLPGLSDYVVMVRQQAHAFLAGPALLKAATGEEATEEELGGADMHARTSGLADYVAENDLDGIARIRDILRSIGWTDTAAFPAPPIRPPRHDREDLLGVMPADARTPVDMREVIARLVDDSDFHEFKQLYGAPTVCGYATVHSQPVGILTNNGPLDPAGATKAAEFIQLCVQLDRPILFLQNITGFIVGRAHEEAGMIKHGAKLIQALSNAPVPRITLLCGASFGAGNYGMCGRAFKPDFLFSWPNARTAVMGGEQAAMTMRMVAESAARRAGRAVDEDALAQESREIVDNFNEQSTAIYTSSLLLDDGIIDPRDTREVLGVVLKTAAAAKTRPVIPIQFGVARF</sequence>
<dbReference type="Gene3D" id="3.90.226.10">
    <property type="entry name" value="2-enoyl-CoA Hydratase, Chain A, domain 1"/>
    <property type="match status" value="2"/>
</dbReference>
<dbReference type="InterPro" id="IPR045190">
    <property type="entry name" value="MCCB/AccD1-like"/>
</dbReference>
<gene>
    <name evidence="3" type="ORF">J2W25_001673</name>
</gene>
<dbReference type="EMBL" id="JAUSRR010000003">
    <property type="protein sequence ID" value="MDP9922652.1"/>
    <property type="molecule type" value="Genomic_DNA"/>
</dbReference>
<feature type="domain" description="CoA carboxyltransferase N-terminal" evidence="1">
    <location>
        <begin position="35"/>
        <end position="293"/>
    </location>
</feature>
<protein>
    <submittedName>
        <fullName evidence="3">Geranyl-CoA carboxylase beta subunit</fullName>
        <ecNumber evidence="3">6.4.1.5</ecNumber>
    </submittedName>
</protein>
<accession>A0AAW8DTY1</accession>
<evidence type="ECO:0000313" key="3">
    <source>
        <dbReference type="EMBL" id="MDP9922652.1"/>
    </source>
</evidence>
<name>A0AAW8DTY1_9BURK</name>
<reference evidence="3" key="1">
    <citation type="submission" date="2023-07" db="EMBL/GenBank/DDBJ databases">
        <title>Sorghum-associated microbial communities from plants grown in Nebraska, USA.</title>
        <authorList>
            <person name="Schachtman D."/>
        </authorList>
    </citation>
    <scope>NUCLEOTIDE SEQUENCE</scope>
    <source>
        <strain evidence="3">DS2795</strain>
    </source>
</reference>
<dbReference type="PANTHER" id="PTHR22855">
    <property type="entry name" value="ACETYL, PROPIONYL, PYRUVATE, AND GLUTACONYL CARBOXYLASE-RELATED"/>
    <property type="match status" value="1"/>
</dbReference>
<dbReference type="PROSITE" id="PS50980">
    <property type="entry name" value="COA_CT_NTER"/>
    <property type="match status" value="1"/>
</dbReference>
<dbReference type="GO" id="GO:0047925">
    <property type="term" value="F:geranoyl-CoA carboxylase activity"/>
    <property type="evidence" value="ECO:0007669"/>
    <property type="project" value="UniProtKB-EC"/>
</dbReference>